<dbReference type="PROSITE" id="PS00233">
    <property type="entry name" value="CHIT_BIND_RR_1"/>
    <property type="match status" value="1"/>
</dbReference>
<dbReference type="PROSITE" id="PS51155">
    <property type="entry name" value="CHIT_BIND_RR_2"/>
    <property type="match status" value="1"/>
</dbReference>
<evidence type="ECO:0000256" key="2">
    <source>
        <dbReference type="PROSITE-ProRule" id="PRU00497"/>
    </source>
</evidence>
<dbReference type="AlphaFoldDB" id="A0A2J7PWI0"/>
<comment type="caution">
    <text evidence="3">The sequence shown here is derived from an EMBL/GenBank/DDBJ whole genome shotgun (WGS) entry which is preliminary data.</text>
</comment>
<dbReference type="PANTHER" id="PTHR12236">
    <property type="entry name" value="STRUCTURAL CONTITUENT OF CUTICLE"/>
    <property type="match status" value="1"/>
</dbReference>
<evidence type="ECO:0000313" key="3">
    <source>
        <dbReference type="EMBL" id="PNF20690.1"/>
    </source>
</evidence>
<protein>
    <recommendedName>
        <fullName evidence="5">Cuticle protein 19</fullName>
    </recommendedName>
</protein>
<dbReference type="InterPro" id="IPR051217">
    <property type="entry name" value="Insect_Cuticle_Struc_Prot"/>
</dbReference>
<dbReference type="STRING" id="105785.A0A2J7PWI0"/>
<dbReference type="GO" id="GO:0042302">
    <property type="term" value="F:structural constituent of cuticle"/>
    <property type="evidence" value="ECO:0007669"/>
    <property type="project" value="UniProtKB-UniRule"/>
</dbReference>
<dbReference type="PRINTS" id="PR00947">
    <property type="entry name" value="CUTICLE"/>
</dbReference>
<organism evidence="3 4">
    <name type="scientific">Cryptotermes secundus</name>
    <dbReference type="NCBI Taxonomy" id="105785"/>
    <lineage>
        <taxon>Eukaryota</taxon>
        <taxon>Metazoa</taxon>
        <taxon>Ecdysozoa</taxon>
        <taxon>Arthropoda</taxon>
        <taxon>Hexapoda</taxon>
        <taxon>Insecta</taxon>
        <taxon>Pterygota</taxon>
        <taxon>Neoptera</taxon>
        <taxon>Polyneoptera</taxon>
        <taxon>Dictyoptera</taxon>
        <taxon>Blattodea</taxon>
        <taxon>Blattoidea</taxon>
        <taxon>Termitoidae</taxon>
        <taxon>Kalotermitidae</taxon>
        <taxon>Cryptotermitinae</taxon>
        <taxon>Cryptotermes</taxon>
    </lineage>
</organism>
<dbReference type="GO" id="GO:0031012">
    <property type="term" value="C:extracellular matrix"/>
    <property type="evidence" value="ECO:0007669"/>
    <property type="project" value="TreeGrafter"/>
</dbReference>
<dbReference type="OrthoDB" id="6427684at2759"/>
<dbReference type="Proteomes" id="UP000235965">
    <property type="component" value="Unassembled WGS sequence"/>
</dbReference>
<proteinExistence type="predicted"/>
<dbReference type="InterPro" id="IPR031311">
    <property type="entry name" value="CHIT_BIND_RR_consensus"/>
</dbReference>
<dbReference type="PANTHER" id="PTHR12236:SF75">
    <property type="entry name" value="CUTICULAR PROTEIN 62BB, ISOFORM A"/>
    <property type="match status" value="1"/>
</dbReference>
<dbReference type="GO" id="GO:0005615">
    <property type="term" value="C:extracellular space"/>
    <property type="evidence" value="ECO:0007669"/>
    <property type="project" value="TreeGrafter"/>
</dbReference>
<dbReference type="InterPro" id="IPR000618">
    <property type="entry name" value="Insect_cuticle"/>
</dbReference>
<dbReference type="Pfam" id="PF00379">
    <property type="entry name" value="Chitin_bind_4"/>
    <property type="match status" value="1"/>
</dbReference>
<dbReference type="EMBL" id="NEVH01020933">
    <property type="protein sequence ID" value="PNF20690.1"/>
    <property type="molecule type" value="Genomic_DNA"/>
</dbReference>
<name>A0A2J7PWI0_9NEOP</name>
<sequence length="160" mass="18306">MECSRKVFLLHYTQVLCLGRPDCLQGNSLALTTQKTLSPVLVEVAVIFGMLLVISFAQHHQELPQYAAVPLEYHHGEVEVEEHHHAHPKYEFKYGVKDTHTHDIKEQAEKRDGHKVEGYYKLLEADGTTRTVHYTADKHTGFHAQVVRSGHAIHPIHQHH</sequence>
<evidence type="ECO:0000256" key="1">
    <source>
        <dbReference type="ARBA" id="ARBA00022460"/>
    </source>
</evidence>
<evidence type="ECO:0008006" key="5">
    <source>
        <dbReference type="Google" id="ProtNLM"/>
    </source>
</evidence>
<keyword evidence="1 2" id="KW-0193">Cuticle</keyword>
<accession>A0A2J7PWI0</accession>
<reference evidence="3 4" key="1">
    <citation type="submission" date="2017-12" db="EMBL/GenBank/DDBJ databases">
        <title>Hemimetabolous genomes reveal molecular basis of termite eusociality.</title>
        <authorList>
            <person name="Harrison M.C."/>
            <person name="Jongepier E."/>
            <person name="Robertson H.M."/>
            <person name="Arning N."/>
            <person name="Bitard-Feildel T."/>
            <person name="Chao H."/>
            <person name="Childers C.P."/>
            <person name="Dinh H."/>
            <person name="Doddapaneni H."/>
            <person name="Dugan S."/>
            <person name="Gowin J."/>
            <person name="Greiner C."/>
            <person name="Han Y."/>
            <person name="Hu H."/>
            <person name="Hughes D.S.T."/>
            <person name="Huylmans A.-K."/>
            <person name="Kemena C."/>
            <person name="Kremer L.P.M."/>
            <person name="Lee S.L."/>
            <person name="Lopez-Ezquerra A."/>
            <person name="Mallet L."/>
            <person name="Monroy-Kuhn J.M."/>
            <person name="Moser A."/>
            <person name="Murali S.C."/>
            <person name="Muzny D.M."/>
            <person name="Otani S."/>
            <person name="Piulachs M.-D."/>
            <person name="Poelchau M."/>
            <person name="Qu J."/>
            <person name="Schaub F."/>
            <person name="Wada-Katsumata A."/>
            <person name="Worley K.C."/>
            <person name="Xie Q."/>
            <person name="Ylla G."/>
            <person name="Poulsen M."/>
            <person name="Gibbs R.A."/>
            <person name="Schal C."/>
            <person name="Richards S."/>
            <person name="Belles X."/>
            <person name="Korb J."/>
            <person name="Bornberg-Bauer E."/>
        </authorList>
    </citation>
    <scope>NUCLEOTIDE SEQUENCE [LARGE SCALE GENOMIC DNA]</scope>
    <source>
        <tissue evidence="3">Whole body</tissue>
    </source>
</reference>
<dbReference type="InParanoid" id="A0A2J7PWI0"/>
<evidence type="ECO:0000313" key="4">
    <source>
        <dbReference type="Proteomes" id="UP000235965"/>
    </source>
</evidence>
<keyword evidence="4" id="KW-1185">Reference proteome</keyword>
<gene>
    <name evidence="3" type="ORF">B7P43_G03032</name>
</gene>